<reference evidence="5 6" key="1">
    <citation type="submission" date="2023-04" db="EMBL/GenBank/DDBJ databases">
        <title>Spirochaete genome identified in red abalone sample constitutes a novel genus.</title>
        <authorList>
            <person name="Sharma S.P."/>
            <person name="Purcell C.M."/>
            <person name="Hyde J.R."/>
            <person name="Severin A.J."/>
        </authorList>
    </citation>
    <scope>NUCLEOTIDE SEQUENCE [LARGE SCALE GENOMIC DNA]</scope>
    <source>
        <strain evidence="5 6">SP-2023</strain>
    </source>
</reference>
<keyword evidence="6" id="KW-1185">Reference proteome</keyword>
<dbReference type="InterPro" id="IPR003439">
    <property type="entry name" value="ABC_transporter-like_ATP-bd"/>
</dbReference>
<dbReference type="GO" id="GO:0005524">
    <property type="term" value="F:ATP binding"/>
    <property type="evidence" value="ECO:0007669"/>
    <property type="project" value="UniProtKB-KW"/>
</dbReference>
<dbReference type="Proteomes" id="UP001228690">
    <property type="component" value="Chromosome"/>
</dbReference>
<dbReference type="InterPro" id="IPR051782">
    <property type="entry name" value="ABC_Transporter_VariousFunc"/>
</dbReference>
<dbReference type="CDD" id="cd03230">
    <property type="entry name" value="ABC_DR_subfamily_A"/>
    <property type="match status" value="1"/>
</dbReference>
<proteinExistence type="predicted"/>
<dbReference type="PANTHER" id="PTHR42939:SF1">
    <property type="entry name" value="ABC TRANSPORTER ATP-BINDING PROTEIN ALBC-RELATED"/>
    <property type="match status" value="1"/>
</dbReference>
<evidence type="ECO:0000256" key="1">
    <source>
        <dbReference type="ARBA" id="ARBA00022448"/>
    </source>
</evidence>
<evidence type="ECO:0000256" key="3">
    <source>
        <dbReference type="ARBA" id="ARBA00022840"/>
    </source>
</evidence>
<dbReference type="SMART" id="SM00382">
    <property type="entry name" value="AAA"/>
    <property type="match status" value="1"/>
</dbReference>
<dbReference type="RefSeq" id="WP_326926421.1">
    <property type="nucleotide sequence ID" value="NZ_CP123443.1"/>
</dbReference>
<keyword evidence="1" id="KW-0813">Transport</keyword>
<name>A0ABY8MFY5_9SPIO</name>
<keyword evidence="3 5" id="KW-0067">ATP-binding</keyword>
<dbReference type="InterPro" id="IPR017871">
    <property type="entry name" value="ABC_transporter-like_CS"/>
</dbReference>
<dbReference type="PANTHER" id="PTHR42939">
    <property type="entry name" value="ABC TRANSPORTER ATP-BINDING PROTEIN ALBC-RELATED"/>
    <property type="match status" value="1"/>
</dbReference>
<dbReference type="EMBL" id="CP123443">
    <property type="protein sequence ID" value="WGK68250.1"/>
    <property type="molecule type" value="Genomic_DNA"/>
</dbReference>
<gene>
    <name evidence="5" type="ORF">P0082_07105</name>
</gene>
<evidence type="ECO:0000256" key="2">
    <source>
        <dbReference type="ARBA" id="ARBA00022741"/>
    </source>
</evidence>
<dbReference type="PROSITE" id="PS50893">
    <property type="entry name" value="ABC_TRANSPORTER_2"/>
    <property type="match status" value="1"/>
</dbReference>
<dbReference type="Gene3D" id="3.40.50.300">
    <property type="entry name" value="P-loop containing nucleotide triphosphate hydrolases"/>
    <property type="match status" value="1"/>
</dbReference>
<feature type="domain" description="ABC transporter" evidence="4">
    <location>
        <begin position="5"/>
        <end position="232"/>
    </location>
</feature>
<dbReference type="PROSITE" id="PS00211">
    <property type="entry name" value="ABC_TRANSPORTER_1"/>
    <property type="match status" value="1"/>
</dbReference>
<evidence type="ECO:0000313" key="6">
    <source>
        <dbReference type="Proteomes" id="UP001228690"/>
    </source>
</evidence>
<dbReference type="Pfam" id="PF00005">
    <property type="entry name" value="ABC_tran"/>
    <property type="match status" value="1"/>
</dbReference>
<protein>
    <submittedName>
        <fullName evidence="5">ABC transporter ATP-binding protein</fullName>
    </submittedName>
</protein>
<sequence length="298" mass="33776">MSKVLEINELSKMYGRKPALSGISLSMDEGDIMGFIGPNGAGKTTTMNILMNFIRPSSGEAKIFGKSVVEESHTIKKELGFMASEDFLYRQDSGWKNLKYVADLKGMRGAKEKISRYAEMLDLDLNKKVSKLSKGNKRKVSLIAAVLGSPKILIMDEISVGLDPMVKARAFDLLKERNREGHCSIFFSSHILSEIEELCNRTAFIKQGVILKVNDVEAIGSINYLIRCENTENFARLENFLRQRNDIQNLKSAAPELRFQALDTKLTHALEEERLFCLMDDIQIRRTSLEQSFRTDYM</sequence>
<dbReference type="SUPFAM" id="SSF52540">
    <property type="entry name" value="P-loop containing nucleoside triphosphate hydrolases"/>
    <property type="match status" value="1"/>
</dbReference>
<evidence type="ECO:0000313" key="5">
    <source>
        <dbReference type="EMBL" id="WGK68250.1"/>
    </source>
</evidence>
<organism evidence="5 6">
    <name type="scientific">Candidatus Haliotispira prima</name>
    <dbReference type="NCBI Taxonomy" id="3034016"/>
    <lineage>
        <taxon>Bacteria</taxon>
        <taxon>Pseudomonadati</taxon>
        <taxon>Spirochaetota</taxon>
        <taxon>Spirochaetia</taxon>
        <taxon>Spirochaetales</taxon>
        <taxon>Spirochaetaceae</taxon>
        <taxon>Candidatus Haliotispira</taxon>
    </lineage>
</organism>
<dbReference type="InterPro" id="IPR027417">
    <property type="entry name" value="P-loop_NTPase"/>
</dbReference>
<evidence type="ECO:0000259" key="4">
    <source>
        <dbReference type="PROSITE" id="PS50893"/>
    </source>
</evidence>
<accession>A0ABY8MFY5</accession>
<keyword evidence="2" id="KW-0547">Nucleotide-binding</keyword>
<dbReference type="InterPro" id="IPR003593">
    <property type="entry name" value="AAA+_ATPase"/>
</dbReference>